<gene>
    <name evidence="2" type="ORF">F2Q69_00003592</name>
</gene>
<name>A0A8S9P8M7_BRACR</name>
<comment type="caution">
    <text evidence="2">The sequence shown here is derived from an EMBL/GenBank/DDBJ whole genome shotgun (WGS) entry which is preliminary data.</text>
</comment>
<reference evidence="2" key="1">
    <citation type="submission" date="2019-12" db="EMBL/GenBank/DDBJ databases">
        <title>Genome sequencing and annotation of Brassica cretica.</title>
        <authorList>
            <person name="Studholme D.J."/>
            <person name="Sarris P."/>
        </authorList>
    </citation>
    <scope>NUCLEOTIDE SEQUENCE</scope>
    <source>
        <strain evidence="2">PFS-109/04</strain>
        <tissue evidence="2">Leaf</tissue>
    </source>
</reference>
<evidence type="ECO:0000256" key="1">
    <source>
        <dbReference type="SAM" id="MobiDB-lite"/>
    </source>
</evidence>
<evidence type="ECO:0000313" key="2">
    <source>
        <dbReference type="EMBL" id="KAF3509283.1"/>
    </source>
</evidence>
<accession>A0A8S9P8M7</accession>
<evidence type="ECO:0000313" key="3">
    <source>
        <dbReference type="Proteomes" id="UP000712600"/>
    </source>
</evidence>
<sequence length="90" mass="10179">MSVRRKRSATASRSQSGIRMISSSNSSLLRTVEDPPLGTRRKLGKEARKTSERRSFWRRQNIQGVLIISLVSLDKAVDQIRGDGRARLQI</sequence>
<protein>
    <submittedName>
        <fullName evidence="2">Uncharacterized protein</fullName>
    </submittedName>
</protein>
<feature type="region of interest" description="Disordered" evidence="1">
    <location>
        <begin position="1"/>
        <end position="51"/>
    </location>
</feature>
<dbReference type="AlphaFoldDB" id="A0A8S9P8M7"/>
<dbReference type="EMBL" id="QGKX02001521">
    <property type="protein sequence ID" value="KAF3509283.1"/>
    <property type="molecule type" value="Genomic_DNA"/>
</dbReference>
<feature type="compositionally biased region" description="Low complexity" evidence="1">
    <location>
        <begin position="12"/>
        <end position="27"/>
    </location>
</feature>
<dbReference type="Proteomes" id="UP000712600">
    <property type="component" value="Unassembled WGS sequence"/>
</dbReference>
<organism evidence="2 3">
    <name type="scientific">Brassica cretica</name>
    <name type="common">Mustard</name>
    <dbReference type="NCBI Taxonomy" id="69181"/>
    <lineage>
        <taxon>Eukaryota</taxon>
        <taxon>Viridiplantae</taxon>
        <taxon>Streptophyta</taxon>
        <taxon>Embryophyta</taxon>
        <taxon>Tracheophyta</taxon>
        <taxon>Spermatophyta</taxon>
        <taxon>Magnoliopsida</taxon>
        <taxon>eudicotyledons</taxon>
        <taxon>Gunneridae</taxon>
        <taxon>Pentapetalae</taxon>
        <taxon>rosids</taxon>
        <taxon>malvids</taxon>
        <taxon>Brassicales</taxon>
        <taxon>Brassicaceae</taxon>
        <taxon>Brassiceae</taxon>
        <taxon>Brassica</taxon>
    </lineage>
</organism>
<proteinExistence type="predicted"/>